<accession>A0AAE3Y2X5</accession>
<evidence type="ECO:0000259" key="7">
    <source>
        <dbReference type="PROSITE" id="PS51085"/>
    </source>
</evidence>
<dbReference type="AlphaFoldDB" id="A0AAE3Y2X5"/>
<dbReference type="PANTHER" id="PTHR47354:SF1">
    <property type="entry name" value="CARNITINE MONOOXYGENASE REDUCTASE SUBUNIT"/>
    <property type="match status" value="1"/>
</dbReference>
<dbReference type="PRINTS" id="PR00409">
    <property type="entry name" value="PHDIOXRDTASE"/>
</dbReference>
<dbReference type="EMBL" id="JAVDQZ010000008">
    <property type="protein sequence ID" value="MDR6428662.1"/>
    <property type="molecule type" value="Genomic_DNA"/>
</dbReference>
<dbReference type="PANTHER" id="PTHR47354">
    <property type="entry name" value="NADH OXIDOREDUCTASE HCR"/>
    <property type="match status" value="1"/>
</dbReference>
<evidence type="ECO:0000256" key="2">
    <source>
        <dbReference type="ARBA" id="ARBA00022714"/>
    </source>
</evidence>
<dbReference type="RefSeq" id="WP_209503086.1">
    <property type="nucleotide sequence ID" value="NZ_JAUSRU010000006.1"/>
</dbReference>
<dbReference type="InterPro" id="IPR006058">
    <property type="entry name" value="2Fe2S_fd_BS"/>
</dbReference>
<keyword evidence="3" id="KW-0479">Metal-binding</keyword>
<dbReference type="GO" id="GO:0018489">
    <property type="term" value="F:vanillate monooxygenase activity"/>
    <property type="evidence" value="ECO:0007669"/>
    <property type="project" value="UniProtKB-EC"/>
</dbReference>
<evidence type="ECO:0000313" key="9">
    <source>
        <dbReference type="EMBL" id="MDR6428662.1"/>
    </source>
</evidence>
<protein>
    <submittedName>
        <fullName evidence="9">Vanillate O-demethylase ferredoxin subunit</fullName>
        <ecNumber evidence="9">1.14.13.82</ecNumber>
    </submittedName>
</protein>
<dbReference type="PROSITE" id="PS51085">
    <property type="entry name" value="2FE2S_FER_2"/>
    <property type="match status" value="1"/>
</dbReference>
<keyword evidence="5" id="KW-0408">Iron</keyword>
<dbReference type="InterPro" id="IPR012675">
    <property type="entry name" value="Beta-grasp_dom_sf"/>
</dbReference>
<dbReference type="CDD" id="cd00207">
    <property type="entry name" value="fer2"/>
    <property type="match status" value="1"/>
</dbReference>
<dbReference type="InterPro" id="IPR001041">
    <property type="entry name" value="2Fe-2S_ferredoxin-type"/>
</dbReference>
<keyword evidence="1" id="KW-0285">Flavoprotein</keyword>
<feature type="domain" description="2Fe-2S ferredoxin-type" evidence="7">
    <location>
        <begin position="221"/>
        <end position="303"/>
    </location>
</feature>
<dbReference type="InterPro" id="IPR039261">
    <property type="entry name" value="FNR_nucleotide-bd"/>
</dbReference>
<evidence type="ECO:0000256" key="6">
    <source>
        <dbReference type="ARBA" id="ARBA00023014"/>
    </source>
</evidence>
<evidence type="ECO:0000256" key="3">
    <source>
        <dbReference type="ARBA" id="ARBA00022723"/>
    </source>
</evidence>
<dbReference type="Gene3D" id="3.10.20.30">
    <property type="match status" value="1"/>
</dbReference>
<dbReference type="EC" id="1.14.13.82" evidence="9"/>
<dbReference type="Pfam" id="PF00111">
    <property type="entry name" value="Fer2"/>
    <property type="match status" value="1"/>
</dbReference>
<evidence type="ECO:0000259" key="8">
    <source>
        <dbReference type="PROSITE" id="PS51384"/>
    </source>
</evidence>
<dbReference type="SUPFAM" id="SSF52343">
    <property type="entry name" value="Ferredoxin reductase-like, C-terminal NADP-linked domain"/>
    <property type="match status" value="1"/>
</dbReference>
<dbReference type="SUPFAM" id="SSF63380">
    <property type="entry name" value="Riboflavin synthase domain-like"/>
    <property type="match status" value="1"/>
</dbReference>
<evidence type="ECO:0000256" key="5">
    <source>
        <dbReference type="ARBA" id="ARBA00023004"/>
    </source>
</evidence>
<feature type="domain" description="FAD-binding FR-type" evidence="8">
    <location>
        <begin position="1"/>
        <end position="102"/>
    </location>
</feature>
<dbReference type="GO" id="GO:0051537">
    <property type="term" value="F:2 iron, 2 sulfur cluster binding"/>
    <property type="evidence" value="ECO:0007669"/>
    <property type="project" value="UniProtKB-KW"/>
</dbReference>
<proteinExistence type="predicted"/>
<dbReference type="InterPro" id="IPR017927">
    <property type="entry name" value="FAD-bd_FR_type"/>
</dbReference>
<dbReference type="InterPro" id="IPR050415">
    <property type="entry name" value="MRET"/>
</dbReference>
<evidence type="ECO:0000256" key="1">
    <source>
        <dbReference type="ARBA" id="ARBA00022630"/>
    </source>
</evidence>
<dbReference type="SUPFAM" id="SSF54292">
    <property type="entry name" value="2Fe-2S ferredoxin-like"/>
    <property type="match status" value="1"/>
</dbReference>
<organism evidence="9 10">
    <name type="scientific">Variovorax paradoxus</name>
    <dbReference type="NCBI Taxonomy" id="34073"/>
    <lineage>
        <taxon>Bacteria</taxon>
        <taxon>Pseudomonadati</taxon>
        <taxon>Pseudomonadota</taxon>
        <taxon>Betaproteobacteria</taxon>
        <taxon>Burkholderiales</taxon>
        <taxon>Comamonadaceae</taxon>
        <taxon>Variovorax</taxon>
    </lineage>
</organism>
<dbReference type="Gene3D" id="3.40.50.80">
    <property type="entry name" value="Nucleotide-binding domain of ferredoxin-NADP reductase (FNR) module"/>
    <property type="match status" value="1"/>
</dbReference>
<reference evidence="9" key="1">
    <citation type="submission" date="2023-07" db="EMBL/GenBank/DDBJ databases">
        <title>Sorghum-associated microbial communities from plants grown in Nebraska, USA.</title>
        <authorList>
            <person name="Schachtman D."/>
        </authorList>
    </citation>
    <scope>NUCLEOTIDE SEQUENCE</scope>
    <source>
        <strain evidence="9">DS2114</strain>
    </source>
</reference>
<dbReference type="Proteomes" id="UP001184828">
    <property type="component" value="Unassembled WGS sequence"/>
</dbReference>
<dbReference type="GO" id="GO:0046872">
    <property type="term" value="F:metal ion binding"/>
    <property type="evidence" value="ECO:0007669"/>
    <property type="project" value="UniProtKB-KW"/>
</dbReference>
<sequence length="303" mass="32285">MEPFELIVVGKEMVAADTVKLRLQRADGGPLPVAQPGAHVVLDLDGRVRRFSLLDADSAPAHYEIGVLRTANSLGGSHFVHDRLMVGDRLSLLAVANEFALDTGAPHVLLLGGGIGITPLLSMALRLSAQERSFALHQVVRDSSRQWPKPPSLQMSVHIGRPGLDLRKLLAEQPAGAHVYVCGPTSLTNAVRTASRGLGWETHRIHAESFGMAADARDAPLRVTLTQSGLTLDVAPGTSLLDALLAAGVWTSYECRRGVCGSCLTEVVRGQPIHRDTLSPGLRVGGMCTCVSWAVGPELELNL</sequence>
<comment type="caution">
    <text evidence="9">The sequence shown here is derived from an EMBL/GenBank/DDBJ whole genome shotgun (WGS) entry which is preliminary data.</text>
</comment>
<dbReference type="InterPro" id="IPR036010">
    <property type="entry name" value="2Fe-2S_ferredoxin-like_sf"/>
</dbReference>
<keyword evidence="4 9" id="KW-0560">Oxidoreductase</keyword>
<evidence type="ECO:0000256" key="4">
    <source>
        <dbReference type="ARBA" id="ARBA00023002"/>
    </source>
</evidence>
<name>A0AAE3Y2X5_VARPD</name>
<dbReference type="InterPro" id="IPR017938">
    <property type="entry name" value="Riboflavin_synthase-like_b-brl"/>
</dbReference>
<evidence type="ECO:0000313" key="10">
    <source>
        <dbReference type="Proteomes" id="UP001184828"/>
    </source>
</evidence>
<dbReference type="PROSITE" id="PS00197">
    <property type="entry name" value="2FE2S_FER_1"/>
    <property type="match status" value="1"/>
</dbReference>
<gene>
    <name evidence="9" type="ORF">J2738_004826</name>
</gene>
<dbReference type="PROSITE" id="PS51384">
    <property type="entry name" value="FAD_FR"/>
    <property type="match status" value="1"/>
</dbReference>
<keyword evidence="6" id="KW-0411">Iron-sulfur</keyword>
<dbReference type="Gene3D" id="2.40.30.10">
    <property type="entry name" value="Translation factors"/>
    <property type="match status" value="1"/>
</dbReference>
<keyword evidence="2" id="KW-0001">2Fe-2S</keyword>
<dbReference type="CDD" id="cd06185">
    <property type="entry name" value="PDR_like"/>
    <property type="match status" value="1"/>
</dbReference>